<comment type="caution">
    <text evidence="1">The sequence shown here is derived from an EMBL/GenBank/DDBJ whole genome shotgun (WGS) entry which is preliminary data.</text>
</comment>
<accession>A0AAV8XGY1</accession>
<dbReference type="Proteomes" id="UP001162162">
    <property type="component" value="Unassembled WGS sequence"/>
</dbReference>
<dbReference type="AlphaFoldDB" id="A0AAV8XGY1"/>
<sequence length="134" mass="15561">MYYIVAFTGYPAKEKCFYILLHLYRYSREDVNLNFPTNKNNDLQMLGVDLPINQRLQVLIMNLEPPRRACFLHKRYYETNVTSPEALLLPDSLVYVVHDKQFALNVPIDRGPILSDPGFSAAIKWDHPFLSSVL</sequence>
<dbReference type="EMBL" id="JAPWTK010000619">
    <property type="protein sequence ID" value="KAJ8937778.1"/>
    <property type="molecule type" value="Genomic_DNA"/>
</dbReference>
<reference evidence="1" key="1">
    <citation type="journal article" date="2023" name="Insect Mol. Biol.">
        <title>Genome sequencing provides insights into the evolution of gene families encoding plant cell wall-degrading enzymes in longhorned beetles.</title>
        <authorList>
            <person name="Shin N.R."/>
            <person name="Okamura Y."/>
            <person name="Kirsch R."/>
            <person name="Pauchet Y."/>
        </authorList>
    </citation>
    <scope>NUCLEOTIDE SEQUENCE</scope>
    <source>
        <strain evidence="1">AMC_N1</strain>
    </source>
</reference>
<protein>
    <submittedName>
        <fullName evidence="1">Uncharacterized protein</fullName>
    </submittedName>
</protein>
<evidence type="ECO:0000313" key="1">
    <source>
        <dbReference type="EMBL" id="KAJ8937778.1"/>
    </source>
</evidence>
<name>A0AAV8XGY1_9CUCU</name>
<evidence type="ECO:0000313" key="2">
    <source>
        <dbReference type="Proteomes" id="UP001162162"/>
    </source>
</evidence>
<keyword evidence="2" id="KW-1185">Reference proteome</keyword>
<gene>
    <name evidence="1" type="ORF">NQ318_005225</name>
</gene>
<proteinExistence type="predicted"/>
<organism evidence="1 2">
    <name type="scientific">Aromia moschata</name>
    <dbReference type="NCBI Taxonomy" id="1265417"/>
    <lineage>
        <taxon>Eukaryota</taxon>
        <taxon>Metazoa</taxon>
        <taxon>Ecdysozoa</taxon>
        <taxon>Arthropoda</taxon>
        <taxon>Hexapoda</taxon>
        <taxon>Insecta</taxon>
        <taxon>Pterygota</taxon>
        <taxon>Neoptera</taxon>
        <taxon>Endopterygota</taxon>
        <taxon>Coleoptera</taxon>
        <taxon>Polyphaga</taxon>
        <taxon>Cucujiformia</taxon>
        <taxon>Chrysomeloidea</taxon>
        <taxon>Cerambycidae</taxon>
        <taxon>Cerambycinae</taxon>
        <taxon>Callichromatini</taxon>
        <taxon>Aromia</taxon>
    </lineage>
</organism>